<dbReference type="Proteomes" id="UP000587527">
    <property type="component" value="Unassembled WGS sequence"/>
</dbReference>
<keyword evidence="1" id="KW-1133">Transmembrane helix</keyword>
<accession>A0A841C5X8</accession>
<dbReference type="RefSeq" id="WP_184846411.1">
    <property type="nucleotide sequence ID" value="NZ_JACHMN010000003.1"/>
</dbReference>
<gene>
    <name evidence="2" type="ORF">F4553_007784</name>
</gene>
<reference evidence="2 3" key="1">
    <citation type="submission" date="2020-08" db="EMBL/GenBank/DDBJ databases">
        <title>Sequencing the genomes of 1000 actinobacteria strains.</title>
        <authorList>
            <person name="Klenk H.-P."/>
        </authorList>
    </citation>
    <scope>NUCLEOTIDE SEQUENCE [LARGE SCALE GENOMIC DNA]</scope>
    <source>
        <strain evidence="2 3">DSM 45362</strain>
    </source>
</reference>
<feature type="transmembrane region" description="Helical" evidence="1">
    <location>
        <begin position="27"/>
        <end position="51"/>
    </location>
</feature>
<organism evidence="2 3">
    <name type="scientific">Allocatelliglobosispora scoriae</name>
    <dbReference type="NCBI Taxonomy" id="643052"/>
    <lineage>
        <taxon>Bacteria</taxon>
        <taxon>Bacillati</taxon>
        <taxon>Actinomycetota</taxon>
        <taxon>Actinomycetes</taxon>
        <taxon>Micromonosporales</taxon>
        <taxon>Micromonosporaceae</taxon>
        <taxon>Allocatelliglobosispora</taxon>
    </lineage>
</organism>
<keyword evidence="3" id="KW-1185">Reference proteome</keyword>
<evidence type="ECO:0000313" key="2">
    <source>
        <dbReference type="EMBL" id="MBB5874350.1"/>
    </source>
</evidence>
<protein>
    <submittedName>
        <fullName evidence="2">Uncharacterized protein</fullName>
    </submittedName>
</protein>
<proteinExistence type="predicted"/>
<sequence length="192" mass="20321">MTLVSDSVWQSLDHHAGRLPRRTSRRLAAAGAAALVLCLLAVAGWTTGVVWPRLVLVGGQGSSADSAAHTFELSLEVANEGIQSVIVADIGRSGPGLLLTRTTPAVPFVLVPGERIEMTVAYQVTGCDDVPTLDWPVPVWVDRFIGAQRVWVHPLGTTSAAAPTSYTYSGADPYLVPWQVVLAAQACGRARP</sequence>
<keyword evidence="1" id="KW-0812">Transmembrane</keyword>
<evidence type="ECO:0000313" key="3">
    <source>
        <dbReference type="Proteomes" id="UP000587527"/>
    </source>
</evidence>
<name>A0A841C5X8_9ACTN</name>
<dbReference type="AlphaFoldDB" id="A0A841C5X8"/>
<evidence type="ECO:0000256" key="1">
    <source>
        <dbReference type="SAM" id="Phobius"/>
    </source>
</evidence>
<comment type="caution">
    <text evidence="2">The sequence shown here is derived from an EMBL/GenBank/DDBJ whole genome shotgun (WGS) entry which is preliminary data.</text>
</comment>
<dbReference type="EMBL" id="JACHMN010000003">
    <property type="protein sequence ID" value="MBB5874350.1"/>
    <property type="molecule type" value="Genomic_DNA"/>
</dbReference>
<keyword evidence="1" id="KW-0472">Membrane</keyword>